<dbReference type="InterPro" id="IPR048844">
    <property type="entry name" value="LpdD_chaperone-like"/>
</dbReference>
<comment type="caution">
    <text evidence="2">The sequence shown here is derived from an EMBL/GenBank/DDBJ whole genome shotgun (WGS) entry which is preliminary data.</text>
</comment>
<name>A0A920CRL0_9BACL</name>
<proteinExistence type="predicted"/>
<organism evidence="2 3">
    <name type="scientific">Paenibacillus azoreducens</name>
    <dbReference type="NCBI Taxonomy" id="116718"/>
    <lineage>
        <taxon>Bacteria</taxon>
        <taxon>Bacillati</taxon>
        <taxon>Bacillota</taxon>
        <taxon>Bacilli</taxon>
        <taxon>Bacillales</taxon>
        <taxon>Paenibacillaceae</taxon>
        <taxon>Paenibacillus</taxon>
    </lineage>
</organism>
<dbReference type="Pfam" id="PF21758">
    <property type="entry name" value="PAC_bac"/>
    <property type="match status" value="1"/>
</dbReference>
<protein>
    <recommendedName>
        <fullName evidence="1">Prenylated flavin chaperone LpdD-like domain-containing protein</fullName>
    </recommendedName>
</protein>
<dbReference type="RefSeq" id="WP_237100311.1">
    <property type="nucleotide sequence ID" value="NZ_AP025343.1"/>
</dbReference>
<sequence>MLKDTYRALHASRALGGNADIPKAIFAGFKNSGGNVEEALLVNATKWDIRIQEVSAGRDILLLLTGGEAHIGAVATAYFNEEDKDVQVRTVDLPGHREDELAEYMAKTAAKALGCTVTVAAGIHYDGISKEQILDIVAEAKQVFEGYLKAAVNKI</sequence>
<dbReference type="EMBL" id="BORT01000003">
    <property type="protein sequence ID" value="GIO46407.1"/>
    <property type="molecule type" value="Genomic_DNA"/>
</dbReference>
<accession>A0A920CRL0</accession>
<evidence type="ECO:0000313" key="2">
    <source>
        <dbReference type="EMBL" id="GIO46407.1"/>
    </source>
</evidence>
<dbReference type="Proteomes" id="UP000682811">
    <property type="component" value="Unassembled WGS sequence"/>
</dbReference>
<feature type="domain" description="Prenylated flavin chaperone LpdD-like" evidence="1">
    <location>
        <begin position="46"/>
        <end position="149"/>
    </location>
</feature>
<dbReference type="AlphaFoldDB" id="A0A920CRL0"/>
<evidence type="ECO:0000313" key="3">
    <source>
        <dbReference type="Proteomes" id="UP000682811"/>
    </source>
</evidence>
<keyword evidence="3" id="KW-1185">Reference proteome</keyword>
<evidence type="ECO:0000259" key="1">
    <source>
        <dbReference type="Pfam" id="PF21758"/>
    </source>
</evidence>
<reference evidence="2 3" key="1">
    <citation type="submission" date="2021-03" db="EMBL/GenBank/DDBJ databases">
        <title>Antimicrobial resistance genes in bacteria isolated from Japanese honey, and their potential for conferring macrolide and lincosamide resistance in the American foulbrood pathogen Paenibacillus larvae.</title>
        <authorList>
            <person name="Okamoto M."/>
            <person name="Kumagai M."/>
            <person name="Kanamori H."/>
            <person name="Takamatsu D."/>
        </authorList>
    </citation>
    <scope>NUCLEOTIDE SEQUENCE [LARGE SCALE GENOMIC DNA]</scope>
    <source>
        <strain evidence="2 3">J34TS1</strain>
    </source>
</reference>
<gene>
    <name evidence="2" type="ORF">J34TS1_11720</name>
</gene>